<dbReference type="Proteomes" id="UP001232343">
    <property type="component" value="Unassembled WGS sequence"/>
</dbReference>
<accession>A0ABU0D0E6</accession>
<dbReference type="EMBL" id="JAUSUO010000001">
    <property type="protein sequence ID" value="MDQ0341882.1"/>
    <property type="molecule type" value="Genomic_DNA"/>
</dbReference>
<sequence>MKIYSLAAEGLLIASLFLGHAPQDICKRKTSDNPPLRLQQNEK</sequence>
<organism evidence="1 2">
    <name type="scientific">Lederbergia wuyishanensis</name>
    <dbReference type="NCBI Taxonomy" id="1347903"/>
    <lineage>
        <taxon>Bacteria</taxon>
        <taxon>Bacillati</taxon>
        <taxon>Bacillota</taxon>
        <taxon>Bacilli</taxon>
        <taxon>Bacillales</taxon>
        <taxon>Bacillaceae</taxon>
        <taxon>Lederbergia</taxon>
    </lineage>
</organism>
<comment type="caution">
    <text evidence="1">The sequence shown here is derived from an EMBL/GenBank/DDBJ whole genome shotgun (WGS) entry which is preliminary data.</text>
</comment>
<evidence type="ECO:0000313" key="2">
    <source>
        <dbReference type="Proteomes" id="UP001232343"/>
    </source>
</evidence>
<protein>
    <submittedName>
        <fullName evidence="1">Uncharacterized protein</fullName>
    </submittedName>
</protein>
<proteinExistence type="predicted"/>
<dbReference type="RefSeq" id="WP_280518471.1">
    <property type="nucleotide sequence ID" value="NZ_JALIRM010000001.1"/>
</dbReference>
<keyword evidence="2" id="KW-1185">Reference proteome</keyword>
<evidence type="ECO:0000313" key="1">
    <source>
        <dbReference type="EMBL" id="MDQ0341882.1"/>
    </source>
</evidence>
<reference evidence="1 2" key="1">
    <citation type="submission" date="2023-07" db="EMBL/GenBank/DDBJ databases">
        <title>Genomic Encyclopedia of Type Strains, Phase IV (KMG-IV): sequencing the most valuable type-strain genomes for metagenomic binning, comparative biology and taxonomic classification.</title>
        <authorList>
            <person name="Goeker M."/>
        </authorList>
    </citation>
    <scope>NUCLEOTIDE SEQUENCE [LARGE SCALE GENOMIC DNA]</scope>
    <source>
        <strain evidence="1 2">DSM 27848</strain>
    </source>
</reference>
<name>A0ABU0D0E6_9BACI</name>
<gene>
    <name evidence="1" type="ORF">J2S14_000675</name>
</gene>